<dbReference type="InterPro" id="IPR036291">
    <property type="entry name" value="NAD(P)-bd_dom_sf"/>
</dbReference>
<proteinExistence type="predicted"/>
<dbReference type="PANTHER" id="PTHR47534:SF3">
    <property type="entry name" value="ALCOHOL DEHYDROGENASE-LIKE C-TERMINAL DOMAIN-CONTAINING PROTEIN"/>
    <property type="match status" value="1"/>
</dbReference>
<dbReference type="InParanoid" id="G4TUY6"/>
<reference evidence="2 3" key="1">
    <citation type="journal article" date="2011" name="PLoS Pathog.">
        <title>Endophytic Life Strategies Decoded by Genome and Transcriptome Analyses of the Mutualistic Root Symbiont Piriformospora indica.</title>
        <authorList>
            <person name="Zuccaro A."/>
            <person name="Lahrmann U."/>
            <person name="Guldener U."/>
            <person name="Langen G."/>
            <person name="Pfiffi S."/>
            <person name="Biedenkopf D."/>
            <person name="Wong P."/>
            <person name="Samans B."/>
            <person name="Grimm C."/>
            <person name="Basiewicz M."/>
            <person name="Murat C."/>
            <person name="Martin F."/>
            <person name="Kogel K.H."/>
        </authorList>
    </citation>
    <scope>NUCLEOTIDE SEQUENCE [LARGE SCALE GENOMIC DNA]</scope>
    <source>
        <strain evidence="2 3">DSM 11827</strain>
    </source>
</reference>
<evidence type="ECO:0000313" key="2">
    <source>
        <dbReference type="EMBL" id="CCA75129.1"/>
    </source>
</evidence>
<gene>
    <name evidence="2" type="ORF">PIIN_09113</name>
</gene>
<accession>G4TUY6</accession>
<comment type="caution">
    <text evidence="2">The sequence shown here is derived from an EMBL/GenBank/DDBJ whole genome shotgun (WGS) entry which is preliminary data.</text>
</comment>
<keyword evidence="3" id="KW-1185">Reference proteome</keyword>
<dbReference type="OrthoDB" id="2898509at2759"/>
<evidence type="ECO:0000313" key="3">
    <source>
        <dbReference type="Proteomes" id="UP000007148"/>
    </source>
</evidence>
<keyword evidence="1" id="KW-0560">Oxidoreductase</keyword>
<dbReference type="Gene3D" id="3.40.50.720">
    <property type="entry name" value="NAD(P)-binding Rossmann-like Domain"/>
    <property type="match status" value="2"/>
</dbReference>
<protein>
    <submittedName>
        <fullName evidence="2">Uncharacterized protein</fullName>
    </submittedName>
</protein>
<dbReference type="InterPro" id="IPR052228">
    <property type="entry name" value="Sec_Metab_Biosynth_Oxidored"/>
</dbReference>
<dbReference type="STRING" id="1109443.G4TUY6"/>
<dbReference type="AlphaFoldDB" id="G4TUY6"/>
<dbReference type="EMBL" id="CAFZ01000401">
    <property type="protein sequence ID" value="CCA75129.1"/>
    <property type="molecule type" value="Genomic_DNA"/>
</dbReference>
<dbReference type="eggNOG" id="KOG1208">
    <property type="taxonomic scope" value="Eukaryota"/>
</dbReference>
<dbReference type="GO" id="GO:0016491">
    <property type="term" value="F:oxidoreductase activity"/>
    <property type="evidence" value="ECO:0007669"/>
    <property type="project" value="UniProtKB-KW"/>
</dbReference>
<sequence length="682" mass="75544">MFRYIPSKTAITEATISNARFAPSKRPVGIFLGGTSGIGEAMARQLATQTHGRAKIILLGRNEASAQRIIASFPKTDDSVPQDEPSDYSFIKLDATLMKEVRRVTDLLAKELVKINFIVTTTAFFDYGGREETCEGVDKKMACLFYARFKFIYDLVPLVQKAAGAGETTGITSIFAAGLGAAIDLDDLDMKKKYSKLRCRYQWATYTDAVFQEFAHRYPTLGFYHQMPGAVRTPMMTNHFGGNFFASMISFTIVSPAEAAQLMWWRMLDEDPKWKTGAHQVSHRGEELSNPFVTEGVPEAVWTHSEMVTSGASLNLHSGALICDSPKDHGGCLPNVRFRQPPILSPEIRRVTWTSASPFDHIYAGPLVKLNPSNMVFSPMPSKAAIAAATASNARFRPSTRPIGIFVGGTSGIGEAMATQLASQTRGRAKIILLGRNEASAQRIIAAFPRTDEGVPADEASDYSFVKVDALSMKEVRIVIVKLAQELPKINFMVFTQAFRDYGGRDETNEGIDKKAACYYYSRFRFICDLAPLVHKAADAGERTGISSIFAAGQGAAINLDDLDMKKSYSRLTCRLQWEFAHRYPLLGFYHQMPGVVRTPLVTNRFGGNFLASMLSFMMISPEEAAQLMWWRMLDDDPKWQTGAHQVSHHGDELSNPFVTEGVPEAVWTHSETVTWEASSKS</sequence>
<dbReference type="SUPFAM" id="SSF51735">
    <property type="entry name" value="NAD(P)-binding Rossmann-fold domains"/>
    <property type="match status" value="2"/>
</dbReference>
<dbReference type="HOGENOM" id="CLU_403381_0_0_1"/>
<organism evidence="2 3">
    <name type="scientific">Serendipita indica (strain DSM 11827)</name>
    <name type="common">Root endophyte fungus</name>
    <name type="synonym">Piriformospora indica</name>
    <dbReference type="NCBI Taxonomy" id="1109443"/>
    <lineage>
        <taxon>Eukaryota</taxon>
        <taxon>Fungi</taxon>
        <taxon>Dikarya</taxon>
        <taxon>Basidiomycota</taxon>
        <taxon>Agaricomycotina</taxon>
        <taxon>Agaricomycetes</taxon>
        <taxon>Sebacinales</taxon>
        <taxon>Serendipitaceae</taxon>
        <taxon>Serendipita</taxon>
    </lineage>
</organism>
<dbReference type="PANTHER" id="PTHR47534">
    <property type="entry name" value="YALI0E05731P"/>
    <property type="match status" value="1"/>
</dbReference>
<evidence type="ECO:0000256" key="1">
    <source>
        <dbReference type="ARBA" id="ARBA00023002"/>
    </source>
</evidence>
<dbReference type="Proteomes" id="UP000007148">
    <property type="component" value="Unassembled WGS sequence"/>
</dbReference>
<name>G4TUY6_SERID</name>